<comment type="caution">
    <text evidence="1">The sequence shown here is derived from an EMBL/GenBank/DDBJ whole genome shotgun (WGS) entry which is preliminary data.</text>
</comment>
<reference evidence="1" key="2">
    <citation type="submission" date="2023-06" db="EMBL/GenBank/DDBJ databases">
        <authorList>
            <consortium name="Lawrence Berkeley National Laboratory"/>
            <person name="Haridas S."/>
            <person name="Hensen N."/>
            <person name="Bonometti L."/>
            <person name="Westerberg I."/>
            <person name="Brannstrom I.O."/>
            <person name="Guillou S."/>
            <person name="Cros-Aarteil S."/>
            <person name="Calhoun S."/>
            <person name="Kuo A."/>
            <person name="Mondo S."/>
            <person name="Pangilinan J."/>
            <person name="Riley R."/>
            <person name="LaButti K."/>
            <person name="Andreopoulos B."/>
            <person name="Lipzen A."/>
            <person name="Chen C."/>
            <person name="Yanf M."/>
            <person name="Daum C."/>
            <person name="Ng V."/>
            <person name="Clum A."/>
            <person name="Steindorff A."/>
            <person name="Ohm R."/>
            <person name="Martin F."/>
            <person name="Silar P."/>
            <person name="Natvig D."/>
            <person name="Lalanne C."/>
            <person name="Gautier V."/>
            <person name="Ament-velasquez S.L."/>
            <person name="Kruys A."/>
            <person name="Hutchinson M.I."/>
            <person name="Powell A.J."/>
            <person name="Barry K."/>
            <person name="Miller A.N."/>
            <person name="Grigoriev I.V."/>
            <person name="Debuchy R."/>
            <person name="Gladieux P."/>
            <person name="Thoren M.H."/>
            <person name="Johannesson H."/>
        </authorList>
    </citation>
    <scope>NUCLEOTIDE SEQUENCE</scope>
    <source>
        <strain evidence="1">CBS 232.78</strain>
    </source>
</reference>
<protein>
    <submittedName>
        <fullName evidence="1">Uncharacterized protein</fullName>
    </submittedName>
</protein>
<keyword evidence="2" id="KW-1185">Reference proteome</keyword>
<gene>
    <name evidence="1" type="ORF">B0H63DRAFT_519398</name>
</gene>
<name>A0AAE0NYU1_9PEZI</name>
<dbReference type="Gene3D" id="3.40.50.720">
    <property type="entry name" value="NAD(P)-binding Rossmann-like Domain"/>
    <property type="match status" value="1"/>
</dbReference>
<dbReference type="Proteomes" id="UP001285441">
    <property type="component" value="Unassembled WGS sequence"/>
</dbReference>
<sequence length="125" mass="13669">MVFIVPRSERILLLRGISESDQWYLDYTLDSPIIQRIKAPGCGRFGSNVRVERELRRLDKAGSNGMRSTTAGIDNEYASTMSRIVHSYGHGGPGWSLSFGCAGDVVKLVEEILAGIPPKPMGGTE</sequence>
<evidence type="ECO:0000313" key="2">
    <source>
        <dbReference type="Proteomes" id="UP001285441"/>
    </source>
</evidence>
<reference evidence="1" key="1">
    <citation type="journal article" date="2023" name="Mol. Phylogenet. Evol.">
        <title>Genome-scale phylogeny and comparative genomics of the fungal order Sordariales.</title>
        <authorList>
            <person name="Hensen N."/>
            <person name="Bonometti L."/>
            <person name="Westerberg I."/>
            <person name="Brannstrom I.O."/>
            <person name="Guillou S."/>
            <person name="Cros-Aarteil S."/>
            <person name="Calhoun S."/>
            <person name="Haridas S."/>
            <person name="Kuo A."/>
            <person name="Mondo S."/>
            <person name="Pangilinan J."/>
            <person name="Riley R."/>
            <person name="LaButti K."/>
            <person name="Andreopoulos B."/>
            <person name="Lipzen A."/>
            <person name="Chen C."/>
            <person name="Yan M."/>
            <person name="Daum C."/>
            <person name="Ng V."/>
            <person name="Clum A."/>
            <person name="Steindorff A."/>
            <person name="Ohm R.A."/>
            <person name="Martin F."/>
            <person name="Silar P."/>
            <person name="Natvig D.O."/>
            <person name="Lalanne C."/>
            <person name="Gautier V."/>
            <person name="Ament-Velasquez S.L."/>
            <person name="Kruys A."/>
            <person name="Hutchinson M.I."/>
            <person name="Powell A.J."/>
            <person name="Barry K."/>
            <person name="Miller A.N."/>
            <person name="Grigoriev I.V."/>
            <person name="Debuchy R."/>
            <person name="Gladieux P."/>
            <person name="Hiltunen Thoren M."/>
            <person name="Johannesson H."/>
        </authorList>
    </citation>
    <scope>NUCLEOTIDE SEQUENCE</scope>
    <source>
        <strain evidence="1">CBS 232.78</strain>
    </source>
</reference>
<dbReference type="AlphaFoldDB" id="A0AAE0NYU1"/>
<evidence type="ECO:0000313" key="1">
    <source>
        <dbReference type="EMBL" id="KAK3390164.1"/>
    </source>
</evidence>
<proteinExistence type="predicted"/>
<organism evidence="1 2">
    <name type="scientific">Podospora didyma</name>
    <dbReference type="NCBI Taxonomy" id="330526"/>
    <lineage>
        <taxon>Eukaryota</taxon>
        <taxon>Fungi</taxon>
        <taxon>Dikarya</taxon>
        <taxon>Ascomycota</taxon>
        <taxon>Pezizomycotina</taxon>
        <taxon>Sordariomycetes</taxon>
        <taxon>Sordariomycetidae</taxon>
        <taxon>Sordariales</taxon>
        <taxon>Podosporaceae</taxon>
        <taxon>Podospora</taxon>
    </lineage>
</organism>
<dbReference type="EMBL" id="JAULSW010000002">
    <property type="protein sequence ID" value="KAK3390164.1"/>
    <property type="molecule type" value="Genomic_DNA"/>
</dbReference>
<accession>A0AAE0NYU1</accession>